<protein>
    <submittedName>
        <fullName evidence="2">Uncharacterized protein</fullName>
    </submittedName>
</protein>
<keyword evidence="3" id="KW-1185">Reference proteome</keyword>
<name>A0ABV5S3P7_9ACTN</name>
<dbReference type="RefSeq" id="WP_345003310.1">
    <property type="nucleotide sequence ID" value="NZ_BAAAXV010000012.1"/>
</dbReference>
<evidence type="ECO:0000313" key="3">
    <source>
        <dbReference type="Proteomes" id="UP001589532"/>
    </source>
</evidence>
<dbReference type="EMBL" id="JBHMBW010000021">
    <property type="protein sequence ID" value="MFB9626210.1"/>
    <property type="molecule type" value="Genomic_DNA"/>
</dbReference>
<evidence type="ECO:0000313" key="2">
    <source>
        <dbReference type="EMBL" id="MFB9626210.1"/>
    </source>
</evidence>
<reference evidence="2 3" key="1">
    <citation type="submission" date="2024-09" db="EMBL/GenBank/DDBJ databases">
        <authorList>
            <person name="Sun Q."/>
            <person name="Mori K."/>
        </authorList>
    </citation>
    <scope>NUCLEOTIDE SEQUENCE [LARGE SCALE GENOMIC DNA]</scope>
    <source>
        <strain evidence="2 3">JCM 3143</strain>
    </source>
</reference>
<sequence>MSVPFGELTTSMRTPAVASVKDCAGWWAASSSGAQPDPGVEPGVASRTRRGPFPVGVAESTL</sequence>
<accession>A0ABV5S3P7</accession>
<comment type="caution">
    <text evidence="2">The sequence shown here is derived from an EMBL/GenBank/DDBJ whole genome shotgun (WGS) entry which is preliminary data.</text>
</comment>
<dbReference type="Proteomes" id="UP001589532">
    <property type="component" value="Unassembled WGS sequence"/>
</dbReference>
<gene>
    <name evidence="2" type="ORF">ACFFSA_24265</name>
</gene>
<proteinExistence type="predicted"/>
<feature type="region of interest" description="Disordered" evidence="1">
    <location>
        <begin position="29"/>
        <end position="62"/>
    </location>
</feature>
<evidence type="ECO:0000256" key="1">
    <source>
        <dbReference type="SAM" id="MobiDB-lite"/>
    </source>
</evidence>
<organism evidence="2 3">
    <name type="scientific">Nonomuraea helvata</name>
    <dbReference type="NCBI Taxonomy" id="37484"/>
    <lineage>
        <taxon>Bacteria</taxon>
        <taxon>Bacillati</taxon>
        <taxon>Actinomycetota</taxon>
        <taxon>Actinomycetes</taxon>
        <taxon>Streptosporangiales</taxon>
        <taxon>Streptosporangiaceae</taxon>
        <taxon>Nonomuraea</taxon>
    </lineage>
</organism>